<dbReference type="GO" id="GO:0047429">
    <property type="term" value="F:nucleoside triphosphate diphosphatase activity"/>
    <property type="evidence" value="ECO:0007669"/>
    <property type="project" value="InterPro"/>
</dbReference>
<name>A0A382NYW9_9ZZZZ</name>
<evidence type="ECO:0000256" key="2">
    <source>
        <dbReference type="ARBA" id="ARBA00022801"/>
    </source>
</evidence>
<dbReference type="AlphaFoldDB" id="A0A382NYW9"/>
<feature type="non-terminal residue" evidence="3">
    <location>
        <position position="103"/>
    </location>
</feature>
<proteinExistence type="predicted"/>
<dbReference type="EMBL" id="UINC01103445">
    <property type="protein sequence ID" value="SVC65840.1"/>
    <property type="molecule type" value="Genomic_DNA"/>
</dbReference>
<dbReference type="SUPFAM" id="SSF52972">
    <property type="entry name" value="ITPase-like"/>
    <property type="match status" value="1"/>
</dbReference>
<dbReference type="PANTHER" id="PTHR43213:SF5">
    <property type="entry name" value="BIFUNCTIONAL DTTP_UTP PYROPHOSPHATASE_METHYLTRANSFERASE PROTEIN-RELATED"/>
    <property type="match status" value="1"/>
</dbReference>
<dbReference type="Gene3D" id="3.90.950.10">
    <property type="match status" value="1"/>
</dbReference>
<dbReference type="InterPro" id="IPR029001">
    <property type="entry name" value="ITPase-like_fam"/>
</dbReference>
<comment type="cofactor">
    <cofactor evidence="1">
        <name>a divalent metal cation</name>
        <dbReference type="ChEBI" id="CHEBI:60240"/>
    </cofactor>
</comment>
<protein>
    <recommendedName>
        <fullName evidence="4">Maf-like protein</fullName>
    </recommendedName>
</protein>
<evidence type="ECO:0008006" key="4">
    <source>
        <dbReference type="Google" id="ProtNLM"/>
    </source>
</evidence>
<evidence type="ECO:0000313" key="3">
    <source>
        <dbReference type="EMBL" id="SVC65840.1"/>
    </source>
</evidence>
<dbReference type="InterPro" id="IPR003697">
    <property type="entry name" value="Maf-like"/>
</dbReference>
<reference evidence="3" key="1">
    <citation type="submission" date="2018-05" db="EMBL/GenBank/DDBJ databases">
        <authorList>
            <person name="Lanie J.A."/>
            <person name="Ng W.-L."/>
            <person name="Kazmierczak K.M."/>
            <person name="Andrzejewski T.M."/>
            <person name="Davidsen T.M."/>
            <person name="Wayne K.J."/>
            <person name="Tettelin H."/>
            <person name="Glass J.I."/>
            <person name="Rusch D."/>
            <person name="Podicherti R."/>
            <person name="Tsui H.-C.T."/>
            <person name="Winkler M.E."/>
        </authorList>
    </citation>
    <scope>NUCLEOTIDE SEQUENCE</scope>
</reference>
<sequence>MLSQVGIPFEVQVSGVDESDAAFDDPVEGARALALQKAMTVASRQKEYGRIVLGADSIVVVGGDVLGKPADVDDAFRMLKRLVGQTHHVITGIALVETGTGRS</sequence>
<dbReference type="PANTHER" id="PTHR43213">
    <property type="entry name" value="BIFUNCTIONAL DTTP/UTP PYROPHOSPHATASE/METHYLTRANSFERASE PROTEIN-RELATED"/>
    <property type="match status" value="1"/>
</dbReference>
<organism evidence="3">
    <name type="scientific">marine metagenome</name>
    <dbReference type="NCBI Taxonomy" id="408172"/>
    <lineage>
        <taxon>unclassified sequences</taxon>
        <taxon>metagenomes</taxon>
        <taxon>ecological metagenomes</taxon>
    </lineage>
</organism>
<gene>
    <name evidence="3" type="ORF">METZ01_LOCUS318694</name>
</gene>
<keyword evidence="2" id="KW-0378">Hydrolase</keyword>
<accession>A0A382NYW9</accession>
<evidence type="ECO:0000256" key="1">
    <source>
        <dbReference type="ARBA" id="ARBA00001968"/>
    </source>
</evidence>
<dbReference type="Pfam" id="PF02545">
    <property type="entry name" value="Maf"/>
    <property type="match status" value="1"/>
</dbReference>